<evidence type="ECO:0000313" key="5">
    <source>
        <dbReference type="Proteomes" id="UP000290401"/>
    </source>
</evidence>
<sequence length="391" mass="42817">MIMRTFLPGWIARVLRPLNLPHGIIKKRPSQALGIASRRLPFAIARSNIVHLVKLKERKCPMAKIVLGLAASHTPMLALEGKRWSERAADDLKNKALNLSDGRYVSYDELARENGAPYAALATEAKFLEIEAASQKALDYMADRLAQVAPDVVLIVGDDQAELFSLSNMPAISIFYGEEILTHERHLTPQTPNWIGTVMKGYAMDAVHTFPGCPELARELIHGLIENDVDIGAAAKVDDPHKAGFGHAYGFIIERLFKGKSIPVLPVLLNTYFPPNAPTARRAYGVGQAIASLISRSKLDARVAVVASGGLSHFVVDEKLDRKVLDAIKRKDVSVLKSLTRGELNSGSSELLNWVMVAGMSEHLDNDWTEYYPGYRTPAGTGTGIGFAVWS</sequence>
<gene>
    <name evidence="3" type="ORF">EAS56_03855</name>
    <name evidence="2" type="ORF">XH91_37105</name>
</gene>
<dbReference type="SUPFAM" id="SSF53213">
    <property type="entry name" value="LigB-like"/>
    <property type="match status" value="1"/>
</dbReference>
<dbReference type="Proteomes" id="UP000288972">
    <property type="component" value="Plasmid unnamed1"/>
</dbReference>
<evidence type="ECO:0000313" key="2">
    <source>
        <dbReference type="EMBL" id="QAU50906.1"/>
    </source>
</evidence>
<proteinExistence type="predicted"/>
<evidence type="ECO:0000313" key="4">
    <source>
        <dbReference type="Proteomes" id="UP000288972"/>
    </source>
</evidence>
<evidence type="ECO:0000313" key="3">
    <source>
        <dbReference type="EMBL" id="RXH17048.1"/>
    </source>
</evidence>
<dbReference type="EMBL" id="RDQZ01000002">
    <property type="protein sequence ID" value="RXH17048.1"/>
    <property type="molecule type" value="Genomic_DNA"/>
</dbReference>
<reference evidence="3 5" key="2">
    <citation type="submission" date="2018-10" db="EMBL/GenBank/DDBJ databases">
        <title>Bradyrhizobium sp. nov., effective nodules isolated from peanut in China.</title>
        <authorList>
            <person name="Li Y."/>
        </authorList>
    </citation>
    <scope>NUCLEOTIDE SEQUENCE [LARGE SCALE GENOMIC DNA]</scope>
    <source>
        <strain evidence="3 5">CCBAU 53426</strain>
    </source>
</reference>
<keyword evidence="2" id="KW-0223">Dioxygenase</keyword>
<dbReference type="InterPro" id="IPR004183">
    <property type="entry name" value="Xdiol_dOase_suB"/>
</dbReference>
<dbReference type="Gene3D" id="3.40.830.10">
    <property type="entry name" value="LigB-like"/>
    <property type="match status" value="1"/>
</dbReference>
<organism evidence="2 4">
    <name type="scientific">Bradyrhizobium guangzhouense</name>
    <dbReference type="NCBI Taxonomy" id="1325095"/>
    <lineage>
        <taxon>Bacteria</taxon>
        <taxon>Pseudomonadati</taxon>
        <taxon>Pseudomonadota</taxon>
        <taxon>Alphaproteobacteria</taxon>
        <taxon>Hyphomicrobiales</taxon>
        <taxon>Nitrobacteraceae</taxon>
        <taxon>Bradyrhizobium</taxon>
    </lineage>
</organism>
<dbReference type="KEGG" id="bgz:XH91_37105"/>
<dbReference type="Proteomes" id="UP000290401">
    <property type="component" value="Unassembled WGS sequence"/>
</dbReference>
<name>A0AAE6CCJ8_9BRAD</name>
<feature type="domain" description="Extradiol ring-cleavage dioxygenase class III enzyme subunit B" evidence="1">
    <location>
        <begin position="136"/>
        <end position="382"/>
    </location>
</feature>
<keyword evidence="5" id="KW-1185">Reference proteome</keyword>
<dbReference type="AlphaFoldDB" id="A0AAE6CCJ8"/>
<dbReference type="GO" id="GO:0016702">
    <property type="term" value="F:oxidoreductase activity, acting on single donors with incorporation of molecular oxygen, incorporation of two atoms of oxygen"/>
    <property type="evidence" value="ECO:0007669"/>
    <property type="project" value="UniProtKB-ARBA"/>
</dbReference>
<dbReference type="GO" id="GO:0008198">
    <property type="term" value="F:ferrous iron binding"/>
    <property type="evidence" value="ECO:0007669"/>
    <property type="project" value="InterPro"/>
</dbReference>
<accession>A0AAE6CCJ8</accession>
<dbReference type="Pfam" id="PF02900">
    <property type="entry name" value="LigB"/>
    <property type="match status" value="1"/>
</dbReference>
<protein>
    <submittedName>
        <fullName evidence="2">Extradiol ring-cleavage dioxygenase</fullName>
    </submittedName>
</protein>
<dbReference type="EMBL" id="CP030054">
    <property type="protein sequence ID" value="QAU50906.1"/>
    <property type="molecule type" value="Genomic_DNA"/>
</dbReference>
<keyword evidence="2" id="KW-0614">Plasmid</keyword>
<geneLocation type="plasmid" evidence="2 4">
    <name>unnamed1</name>
</geneLocation>
<reference evidence="2 4" key="1">
    <citation type="submission" date="2018-06" db="EMBL/GenBank/DDBJ databases">
        <title>Comparative genomics of rhizobia nodulating Arachis hypogaea in China.</title>
        <authorList>
            <person name="Li Y."/>
        </authorList>
    </citation>
    <scope>NUCLEOTIDE SEQUENCE [LARGE SCALE GENOMIC DNA]</scope>
    <source>
        <strain evidence="2 4">CCBAU 51670</strain>
        <plasmid evidence="2 4">unnamed1</plasmid>
    </source>
</reference>
<keyword evidence="2" id="KW-0560">Oxidoreductase</keyword>
<evidence type="ECO:0000259" key="1">
    <source>
        <dbReference type="Pfam" id="PF02900"/>
    </source>
</evidence>